<feature type="transmembrane region" description="Helical" evidence="10">
    <location>
        <begin position="67"/>
        <end position="87"/>
    </location>
</feature>
<comment type="caution">
    <text evidence="11">The sequence shown here is derived from an EMBL/GenBank/DDBJ whole genome shotgun (WGS) entry which is preliminary data.</text>
</comment>
<keyword evidence="8 10" id="KW-0472">Membrane</keyword>
<dbReference type="Proteomes" id="UP000824056">
    <property type="component" value="Unassembled WGS sequence"/>
</dbReference>
<feature type="transmembrane region" description="Helical" evidence="10">
    <location>
        <begin position="322"/>
        <end position="349"/>
    </location>
</feature>
<evidence type="ECO:0000256" key="6">
    <source>
        <dbReference type="ARBA" id="ARBA00022692"/>
    </source>
</evidence>
<dbReference type="GO" id="GO:0046677">
    <property type="term" value="P:response to antibiotic"/>
    <property type="evidence" value="ECO:0007669"/>
    <property type="project" value="UniProtKB-KW"/>
</dbReference>
<feature type="transmembrane region" description="Helical" evidence="10">
    <location>
        <begin position="171"/>
        <end position="191"/>
    </location>
</feature>
<proteinExistence type="inferred from homology"/>
<feature type="transmembrane region" description="Helical" evidence="10">
    <location>
        <begin position="197"/>
        <end position="220"/>
    </location>
</feature>
<keyword evidence="6 10" id="KW-0812">Transmembrane</keyword>
<reference evidence="11" key="2">
    <citation type="submission" date="2021-04" db="EMBL/GenBank/DDBJ databases">
        <authorList>
            <person name="Gilroy R."/>
        </authorList>
    </citation>
    <scope>NUCLEOTIDE SEQUENCE</scope>
    <source>
        <strain evidence="11">1068</strain>
    </source>
</reference>
<dbReference type="CDD" id="cd13143">
    <property type="entry name" value="MATE_MepA_like"/>
    <property type="match status" value="1"/>
</dbReference>
<feature type="transmembrane region" description="Helical" evidence="10">
    <location>
        <begin position="422"/>
        <end position="441"/>
    </location>
</feature>
<keyword evidence="4" id="KW-0813">Transport</keyword>
<dbReference type="PANTHER" id="PTHR43823:SF3">
    <property type="entry name" value="MULTIDRUG EXPORT PROTEIN MEPA"/>
    <property type="match status" value="1"/>
</dbReference>
<comment type="subcellular location">
    <subcellularLocation>
        <location evidence="1">Cell membrane</location>
        <topology evidence="1">Multi-pass membrane protein</topology>
    </subcellularLocation>
</comment>
<dbReference type="GO" id="GO:0042910">
    <property type="term" value="F:xenobiotic transmembrane transporter activity"/>
    <property type="evidence" value="ECO:0007669"/>
    <property type="project" value="InterPro"/>
</dbReference>
<dbReference type="InterPro" id="IPR045070">
    <property type="entry name" value="MATE_MepA-like"/>
</dbReference>
<dbReference type="InterPro" id="IPR051327">
    <property type="entry name" value="MATE_MepA_subfamily"/>
</dbReference>
<name>A0A9D2JS75_9FIRM</name>
<dbReference type="EMBL" id="DXBG01000136">
    <property type="protein sequence ID" value="HIZ65391.1"/>
    <property type="molecule type" value="Genomic_DNA"/>
</dbReference>
<dbReference type="GO" id="GO:0005886">
    <property type="term" value="C:plasma membrane"/>
    <property type="evidence" value="ECO:0007669"/>
    <property type="project" value="UniProtKB-SubCell"/>
</dbReference>
<feature type="transmembrane region" description="Helical" evidence="10">
    <location>
        <begin position="141"/>
        <end position="159"/>
    </location>
</feature>
<dbReference type="NCBIfam" id="TIGR00797">
    <property type="entry name" value="matE"/>
    <property type="match status" value="1"/>
</dbReference>
<evidence type="ECO:0000256" key="5">
    <source>
        <dbReference type="ARBA" id="ARBA00022475"/>
    </source>
</evidence>
<feature type="transmembrane region" description="Helical" evidence="10">
    <location>
        <begin position="289"/>
        <end position="310"/>
    </location>
</feature>
<organism evidence="11 12">
    <name type="scientific">Candidatus Blautia pullicola</name>
    <dbReference type="NCBI Taxonomy" id="2838498"/>
    <lineage>
        <taxon>Bacteria</taxon>
        <taxon>Bacillati</taxon>
        <taxon>Bacillota</taxon>
        <taxon>Clostridia</taxon>
        <taxon>Lachnospirales</taxon>
        <taxon>Lachnospiraceae</taxon>
        <taxon>Blautia</taxon>
    </lineage>
</organism>
<keyword evidence="7 10" id="KW-1133">Transmembrane helix</keyword>
<evidence type="ECO:0000256" key="9">
    <source>
        <dbReference type="ARBA" id="ARBA00023251"/>
    </source>
</evidence>
<sequence length="450" mass="48386">MSNKANTQRRRLMKTGSIPRVILTMSVPSVIASLIDSIYSLTDTFFISYLGTNATAAVSVNAALDRIIVLSGSMVAVGAGSYISRLIGAEEDKKADRVLSTVFCVAFIFGTVIMFFGILFTQPLVRMLGAVKSCEQYSIQYARYVLFAAPLMASNLVLNQCLRAEGSATRSMVGIGIGGIINMILDPVFIFELDLGVAGASMATAISKLVSFCVLIYPYIAKKSILHLSVRSFGLSVRDFTEIISIGSSSLFRSVMNIVSSIVLNNIAASISVSMLAAVGAAIRIMRFPFSILLGFGNGFQPVAGFNWGAGNYKRLWKSFQFSAFTAVVASTMMGIGIALSAVHLIGIFVQEDPFMLRYGALCIRMECLALPAQGWVVVVNMLCAATGNAKGAFLLSIGRQGLFFIPIIYPLAYFFGAEGIASAQAVADLLTLFLAVPLLMRMKKFMRTA</sequence>
<evidence type="ECO:0000256" key="3">
    <source>
        <dbReference type="ARBA" id="ARBA00022106"/>
    </source>
</evidence>
<evidence type="ECO:0000256" key="4">
    <source>
        <dbReference type="ARBA" id="ARBA00022448"/>
    </source>
</evidence>
<dbReference type="PIRSF" id="PIRSF006603">
    <property type="entry name" value="DinF"/>
    <property type="match status" value="1"/>
</dbReference>
<accession>A0A9D2JS75</accession>
<evidence type="ECO:0000256" key="10">
    <source>
        <dbReference type="SAM" id="Phobius"/>
    </source>
</evidence>
<evidence type="ECO:0000256" key="7">
    <source>
        <dbReference type="ARBA" id="ARBA00022989"/>
    </source>
</evidence>
<feature type="transmembrane region" description="Helical" evidence="10">
    <location>
        <begin position="99"/>
        <end position="121"/>
    </location>
</feature>
<evidence type="ECO:0000313" key="12">
    <source>
        <dbReference type="Proteomes" id="UP000824056"/>
    </source>
</evidence>
<dbReference type="InterPro" id="IPR002528">
    <property type="entry name" value="MATE_fam"/>
</dbReference>
<evidence type="ECO:0000256" key="2">
    <source>
        <dbReference type="ARBA" id="ARBA00008417"/>
    </source>
</evidence>
<gene>
    <name evidence="11" type="ORF">H9809_05770</name>
</gene>
<feature type="transmembrane region" description="Helical" evidence="10">
    <location>
        <begin position="21"/>
        <end position="41"/>
    </location>
</feature>
<comment type="similarity">
    <text evidence="2">Belongs to the multi antimicrobial extrusion (MATE) (TC 2.A.66.1) family. MepA subfamily.</text>
</comment>
<feature type="transmembrane region" description="Helical" evidence="10">
    <location>
        <begin position="369"/>
        <end position="386"/>
    </location>
</feature>
<dbReference type="InterPro" id="IPR048279">
    <property type="entry name" value="MdtK-like"/>
</dbReference>
<keyword evidence="9" id="KW-0046">Antibiotic resistance</keyword>
<feature type="transmembrane region" description="Helical" evidence="10">
    <location>
        <begin position="262"/>
        <end position="283"/>
    </location>
</feature>
<protein>
    <recommendedName>
        <fullName evidence="3">Multidrug export protein MepA</fullName>
    </recommendedName>
</protein>
<dbReference type="PANTHER" id="PTHR43823">
    <property type="entry name" value="SPORULATION PROTEIN YKVU"/>
    <property type="match status" value="1"/>
</dbReference>
<keyword evidence="5" id="KW-1003">Cell membrane</keyword>
<evidence type="ECO:0000256" key="8">
    <source>
        <dbReference type="ARBA" id="ARBA00023136"/>
    </source>
</evidence>
<dbReference type="Pfam" id="PF01554">
    <property type="entry name" value="MatE"/>
    <property type="match status" value="2"/>
</dbReference>
<dbReference type="AlphaFoldDB" id="A0A9D2JS75"/>
<feature type="transmembrane region" description="Helical" evidence="10">
    <location>
        <begin position="393"/>
        <end position="416"/>
    </location>
</feature>
<dbReference type="GO" id="GO:0015297">
    <property type="term" value="F:antiporter activity"/>
    <property type="evidence" value="ECO:0007669"/>
    <property type="project" value="InterPro"/>
</dbReference>
<reference evidence="11" key="1">
    <citation type="journal article" date="2021" name="PeerJ">
        <title>Extensive microbial diversity within the chicken gut microbiome revealed by metagenomics and culture.</title>
        <authorList>
            <person name="Gilroy R."/>
            <person name="Ravi A."/>
            <person name="Getino M."/>
            <person name="Pursley I."/>
            <person name="Horton D.L."/>
            <person name="Alikhan N.F."/>
            <person name="Baker D."/>
            <person name="Gharbi K."/>
            <person name="Hall N."/>
            <person name="Watson M."/>
            <person name="Adriaenssens E.M."/>
            <person name="Foster-Nyarko E."/>
            <person name="Jarju S."/>
            <person name="Secka A."/>
            <person name="Antonio M."/>
            <person name="Oren A."/>
            <person name="Chaudhuri R.R."/>
            <person name="La Ragione R."/>
            <person name="Hildebrand F."/>
            <person name="Pallen M.J."/>
        </authorList>
    </citation>
    <scope>NUCLEOTIDE SEQUENCE</scope>
    <source>
        <strain evidence="11">1068</strain>
    </source>
</reference>
<evidence type="ECO:0000313" key="11">
    <source>
        <dbReference type="EMBL" id="HIZ65391.1"/>
    </source>
</evidence>
<evidence type="ECO:0000256" key="1">
    <source>
        <dbReference type="ARBA" id="ARBA00004651"/>
    </source>
</evidence>